<dbReference type="RefSeq" id="WP_066189731.1">
    <property type="nucleotide sequence ID" value="NZ_JARMMB010000003.1"/>
</dbReference>
<keyword evidence="3 8" id="KW-0813">Transport</keyword>
<evidence type="ECO:0000313" key="11">
    <source>
        <dbReference type="Proteomes" id="UP000233343"/>
    </source>
</evidence>
<evidence type="ECO:0000256" key="7">
    <source>
        <dbReference type="ARBA" id="ARBA00023136"/>
    </source>
</evidence>
<feature type="transmembrane region" description="Helical" evidence="8">
    <location>
        <begin position="70"/>
        <end position="89"/>
    </location>
</feature>
<dbReference type="GO" id="GO:0140359">
    <property type="term" value="F:ABC-type transporter activity"/>
    <property type="evidence" value="ECO:0007669"/>
    <property type="project" value="InterPro"/>
</dbReference>
<evidence type="ECO:0000256" key="5">
    <source>
        <dbReference type="ARBA" id="ARBA00022692"/>
    </source>
</evidence>
<dbReference type="InterPro" id="IPR047817">
    <property type="entry name" value="ABC2_TM_bact-type"/>
</dbReference>
<keyword evidence="5 8" id="KW-0812">Transmembrane</keyword>
<evidence type="ECO:0000256" key="4">
    <source>
        <dbReference type="ARBA" id="ARBA00022475"/>
    </source>
</evidence>
<feature type="transmembrane region" description="Helical" evidence="8">
    <location>
        <begin position="180"/>
        <end position="201"/>
    </location>
</feature>
<feature type="transmembrane region" description="Helical" evidence="8">
    <location>
        <begin position="37"/>
        <end position="58"/>
    </location>
</feature>
<feature type="transmembrane region" description="Helical" evidence="8">
    <location>
        <begin position="124"/>
        <end position="144"/>
    </location>
</feature>
<dbReference type="PROSITE" id="PS51012">
    <property type="entry name" value="ABC_TM2"/>
    <property type="match status" value="1"/>
</dbReference>
<keyword evidence="7 8" id="KW-0472">Membrane</keyword>
<dbReference type="InterPro" id="IPR013525">
    <property type="entry name" value="ABC2_TM"/>
</dbReference>
<reference evidence="10 11" key="1">
    <citation type="journal article" date="2010" name="Int. J. Syst. Evol. Microbiol.">
        <title>Bacillus horneckiae sp. nov., isolated from a spacecraft-assembly clean room.</title>
        <authorList>
            <person name="Vaishampayan P."/>
            <person name="Probst A."/>
            <person name="Krishnamurthi S."/>
            <person name="Ghosh S."/>
            <person name="Osman S."/>
            <person name="McDowall A."/>
            <person name="Ruckmani A."/>
            <person name="Mayilraj S."/>
            <person name="Venkateswaran K."/>
        </authorList>
    </citation>
    <scope>NUCLEOTIDE SEQUENCE [LARGE SCALE GENOMIC DNA]</scope>
    <source>
        <strain evidence="11">1PO1SC</strain>
    </source>
</reference>
<organism evidence="10 11">
    <name type="scientific">Cytobacillus horneckiae</name>
    <dbReference type="NCBI Taxonomy" id="549687"/>
    <lineage>
        <taxon>Bacteria</taxon>
        <taxon>Bacillati</taxon>
        <taxon>Bacillota</taxon>
        <taxon>Bacilli</taxon>
        <taxon>Bacillales</taxon>
        <taxon>Bacillaceae</taxon>
        <taxon>Cytobacillus</taxon>
    </lineage>
</organism>
<dbReference type="EMBL" id="PISD01000054">
    <property type="protein sequence ID" value="PKG26869.1"/>
    <property type="molecule type" value="Genomic_DNA"/>
</dbReference>
<name>A0A2N0ZBK4_9BACI</name>
<keyword evidence="4 8" id="KW-1003">Cell membrane</keyword>
<evidence type="ECO:0000256" key="6">
    <source>
        <dbReference type="ARBA" id="ARBA00022989"/>
    </source>
</evidence>
<dbReference type="PANTHER" id="PTHR30413:SF10">
    <property type="entry name" value="CAPSULE POLYSACCHARIDE EXPORT INNER-MEMBRANE PROTEIN CTRC"/>
    <property type="match status" value="1"/>
</dbReference>
<comment type="subcellular location">
    <subcellularLocation>
        <location evidence="1 8">Cell membrane</location>
        <topology evidence="1 8">Multi-pass membrane protein</topology>
    </subcellularLocation>
</comment>
<feature type="domain" description="ABC transmembrane type-2" evidence="9">
    <location>
        <begin position="35"/>
        <end position="260"/>
    </location>
</feature>
<feature type="transmembrane region" description="Helical" evidence="8">
    <location>
        <begin position="151"/>
        <end position="174"/>
    </location>
</feature>
<evidence type="ECO:0000259" key="9">
    <source>
        <dbReference type="PROSITE" id="PS51012"/>
    </source>
</evidence>
<comment type="caution">
    <text evidence="10">The sequence shown here is derived from an EMBL/GenBank/DDBJ whole genome shotgun (WGS) entry which is preliminary data.</text>
</comment>
<dbReference type="GO" id="GO:0015920">
    <property type="term" value="P:lipopolysaccharide transport"/>
    <property type="evidence" value="ECO:0007669"/>
    <property type="project" value="TreeGrafter"/>
</dbReference>
<comment type="similarity">
    <text evidence="2 8">Belongs to the ABC-2 integral membrane protein family.</text>
</comment>
<accession>A0A2N0ZBK4</accession>
<gene>
    <name evidence="10" type="ORF">CWS20_21415</name>
</gene>
<protein>
    <recommendedName>
        <fullName evidence="8">Transport permease protein</fullName>
    </recommendedName>
</protein>
<dbReference type="Pfam" id="PF01061">
    <property type="entry name" value="ABC2_membrane"/>
    <property type="match status" value="1"/>
</dbReference>
<sequence length="268" mass="31192">MSSMYKVIKEQIESFYLIRRLSLYELKSANNNNYLGMLWEILNPGIQITIFWFVFGFGIRGGRDVDGVPFFQWMLAGIIVWFFVNPSISQGSKSIYSRIKMISKMSFPMSVIPTYVIFSKLYPHLVLTIISIIILHFTGFPISIYLIQIPYFLFGTVALLLAISLITSTLSTIVRDMQQIVQAILRVMIYLLPVLWVTFSLPEWVQSVMKINPIFYLVEGYRHALLGQGWYITADIPYTFYFWGVVLVLFWIGSALHVKFRKHFIDFL</sequence>
<evidence type="ECO:0000256" key="1">
    <source>
        <dbReference type="ARBA" id="ARBA00004651"/>
    </source>
</evidence>
<keyword evidence="6 8" id="KW-1133">Transmembrane helix</keyword>
<keyword evidence="11" id="KW-1185">Reference proteome</keyword>
<dbReference type="AlphaFoldDB" id="A0A2N0ZBK4"/>
<dbReference type="PANTHER" id="PTHR30413">
    <property type="entry name" value="INNER MEMBRANE TRANSPORT PERMEASE"/>
    <property type="match status" value="1"/>
</dbReference>
<feature type="transmembrane region" description="Helical" evidence="8">
    <location>
        <begin position="238"/>
        <end position="258"/>
    </location>
</feature>
<dbReference type="GO" id="GO:0005886">
    <property type="term" value="C:plasma membrane"/>
    <property type="evidence" value="ECO:0007669"/>
    <property type="project" value="UniProtKB-SubCell"/>
</dbReference>
<dbReference type="Proteomes" id="UP000233343">
    <property type="component" value="Unassembled WGS sequence"/>
</dbReference>
<evidence type="ECO:0000256" key="2">
    <source>
        <dbReference type="ARBA" id="ARBA00007783"/>
    </source>
</evidence>
<proteinExistence type="inferred from homology"/>
<evidence type="ECO:0000313" key="10">
    <source>
        <dbReference type="EMBL" id="PKG26869.1"/>
    </source>
</evidence>
<evidence type="ECO:0000256" key="3">
    <source>
        <dbReference type="ARBA" id="ARBA00022448"/>
    </source>
</evidence>
<evidence type="ECO:0000256" key="8">
    <source>
        <dbReference type="RuleBase" id="RU361157"/>
    </source>
</evidence>